<gene>
    <name evidence="2" type="ORF">PMAYCL1PPCAC_29073</name>
</gene>
<feature type="non-terminal residue" evidence="2">
    <location>
        <position position="1"/>
    </location>
</feature>
<dbReference type="Proteomes" id="UP001328107">
    <property type="component" value="Unassembled WGS sequence"/>
</dbReference>
<organism evidence="2 3">
    <name type="scientific">Pristionchus mayeri</name>
    <dbReference type="NCBI Taxonomy" id="1317129"/>
    <lineage>
        <taxon>Eukaryota</taxon>
        <taxon>Metazoa</taxon>
        <taxon>Ecdysozoa</taxon>
        <taxon>Nematoda</taxon>
        <taxon>Chromadorea</taxon>
        <taxon>Rhabditida</taxon>
        <taxon>Rhabditina</taxon>
        <taxon>Diplogasteromorpha</taxon>
        <taxon>Diplogasteroidea</taxon>
        <taxon>Neodiplogasteridae</taxon>
        <taxon>Pristionchus</taxon>
    </lineage>
</organism>
<comment type="caution">
    <text evidence="2">The sequence shown here is derived from an EMBL/GenBank/DDBJ whole genome shotgun (WGS) entry which is preliminary data.</text>
</comment>
<sequence>VQTDRDELWTRFIIFGSILTSIFVLILVALLLFIIQMLPSSPIPPSPPESLRAAKAIFTPTDDKADSIYEPIGVFSPLSVPALSKQTREEEFTEIL</sequence>
<keyword evidence="1" id="KW-0812">Transmembrane</keyword>
<evidence type="ECO:0000313" key="2">
    <source>
        <dbReference type="EMBL" id="GMR58878.1"/>
    </source>
</evidence>
<accession>A0AAN5D8L4</accession>
<protein>
    <submittedName>
        <fullName evidence="2">Uncharacterized protein</fullName>
    </submittedName>
</protein>
<keyword evidence="1" id="KW-0472">Membrane</keyword>
<reference evidence="3" key="1">
    <citation type="submission" date="2022-10" db="EMBL/GenBank/DDBJ databases">
        <title>Genome assembly of Pristionchus species.</title>
        <authorList>
            <person name="Yoshida K."/>
            <person name="Sommer R.J."/>
        </authorList>
    </citation>
    <scope>NUCLEOTIDE SEQUENCE [LARGE SCALE GENOMIC DNA]</scope>
    <source>
        <strain evidence="3">RS5460</strain>
    </source>
</reference>
<evidence type="ECO:0000256" key="1">
    <source>
        <dbReference type="SAM" id="Phobius"/>
    </source>
</evidence>
<proteinExistence type="predicted"/>
<dbReference type="EMBL" id="BTRK01000006">
    <property type="protein sequence ID" value="GMR58878.1"/>
    <property type="molecule type" value="Genomic_DNA"/>
</dbReference>
<name>A0AAN5D8L4_9BILA</name>
<feature type="transmembrane region" description="Helical" evidence="1">
    <location>
        <begin position="12"/>
        <end position="35"/>
    </location>
</feature>
<keyword evidence="3" id="KW-1185">Reference proteome</keyword>
<dbReference type="AlphaFoldDB" id="A0AAN5D8L4"/>
<evidence type="ECO:0000313" key="3">
    <source>
        <dbReference type="Proteomes" id="UP001328107"/>
    </source>
</evidence>
<keyword evidence="1" id="KW-1133">Transmembrane helix</keyword>